<dbReference type="FunCoup" id="A0A674PD41">
    <property type="interactions" value="1744"/>
</dbReference>
<evidence type="ECO:0000256" key="6">
    <source>
        <dbReference type="ARBA" id="ARBA00022927"/>
    </source>
</evidence>
<dbReference type="Proteomes" id="UP000005226">
    <property type="component" value="Chromosome 5"/>
</dbReference>
<dbReference type="InterPro" id="IPR011989">
    <property type="entry name" value="ARM-like"/>
</dbReference>
<dbReference type="PANTHER" id="PTHR21452:SF4">
    <property type="entry name" value="EXPORTIN-6"/>
    <property type="match status" value="1"/>
</dbReference>
<dbReference type="GO" id="GO:0005049">
    <property type="term" value="F:nuclear export signal receptor activity"/>
    <property type="evidence" value="ECO:0007669"/>
    <property type="project" value="InterPro"/>
</dbReference>
<reference evidence="10 11" key="1">
    <citation type="journal article" date="2011" name="Genome Biol. Evol.">
        <title>Integration of the genetic map and genome assembly of fugu facilitates insights into distinct features of genome evolution in teleosts and mammals.</title>
        <authorList>
            <person name="Kai W."/>
            <person name="Kikuchi K."/>
            <person name="Tohari S."/>
            <person name="Chew A.K."/>
            <person name="Tay A."/>
            <person name="Fujiwara A."/>
            <person name="Hosoya S."/>
            <person name="Suetake H."/>
            <person name="Naruse K."/>
            <person name="Brenner S."/>
            <person name="Suzuki Y."/>
            <person name="Venkatesh B."/>
        </authorList>
    </citation>
    <scope>NUCLEOTIDE SEQUENCE [LARGE SCALE GENOMIC DNA]</scope>
</reference>
<dbReference type="GO" id="GO:0005737">
    <property type="term" value="C:cytoplasm"/>
    <property type="evidence" value="ECO:0007669"/>
    <property type="project" value="UniProtKB-SubCell"/>
</dbReference>
<reference evidence="10" key="2">
    <citation type="submission" date="2025-08" db="UniProtKB">
        <authorList>
            <consortium name="Ensembl"/>
        </authorList>
    </citation>
    <scope>IDENTIFICATION</scope>
</reference>
<keyword evidence="11" id="KW-1185">Reference proteome</keyword>
<dbReference type="InParanoid" id="A0A674PD41"/>
<dbReference type="GeneTree" id="ENSGT00390000002810"/>
<dbReference type="InterPro" id="IPR040016">
    <property type="entry name" value="XPO6"/>
</dbReference>
<feature type="domain" description="Importin N-terminal" evidence="9">
    <location>
        <begin position="31"/>
        <end position="97"/>
    </location>
</feature>
<dbReference type="Ensembl" id="ENSTRUT00000059595.1">
    <property type="protein sequence ID" value="ENSTRUP00000083575.1"/>
    <property type="gene ID" value="ENSTRUG00000004696.3"/>
</dbReference>
<dbReference type="SMART" id="SM00913">
    <property type="entry name" value="IBN_N"/>
    <property type="match status" value="1"/>
</dbReference>
<sequence length="1186" mass="135060">MASEEASLRALESLMTEFFHSCTTNERKREIEELLNNFAQQNGAWRHCLFFLSNTRNEYVMMYSLTVFENLVNKMWIGVASQDKMEIRSCLPKLLLAQHKTVPYFIRNKLCKVIVDIGRQDWPMFYHDFFTNTLQLIQSPVLAQLGLVMLKTTSEELACPREDLSVARKDELRKLLLEQVPTVLGLLTGEAFTATSAASFIKDGRRVTPSLRRRRVLGSDLSAGILETYWDKHSIIASTPPPSPTSGESVELLGTLFQGSQYSKLLCQPMAALDGESQQLCCLVLECLAHLFSWIPLSTNITPTLLASIFHFARFGCDLRAKEKTGLFISNSSSTNGQLNAGTAPPVLNGGGQNEQQGRDGKVDRARLGVLAMTCVNELVSKNCVPMDFEEYLLRMFQQTFFLLQRMTRENNAHTVKSRLQELDENYLEKFTDFLCLFVSVHLRRIEASPQFPIVEFLALLFKYTFNQPTHEGYFACLDIWSIFLDFLTTKIKSRLADRESVLNRYKDALVLLLREVLNRIQFRYNQAQLEELDDETLDDDQQTEWQRYLRQSLEVVAKVMELLPSHAFSTLFPVLQENLDVYMGLQQFIVTTGTSRRLNISAENDCRRLHCSLRDLSSLLQAVGRLSEHFIGEVFAARFSDAVAVVERLVKVTCYGSQTNLYDLETAVPSVLKPDLIDVHAQALAALQAYCHWLAHFYSEVHSQNQSQFISLITSTIDASSPLITAKVPEKLLLSSCHLLVSITSTVRPVFLVTLTAVQNIFNLITTEGQSHRLPQEAHRLVCRALSNMLLLPWPNLPENEQQWQTRSSSHCSLVAALTREYRLLRGTVNIPPRQTDLNNMKAVIQQTLHVLRDLVDSISGESTKSRQICYQSLQESVQVSLSIFPVFIQQPEVTDEMLAFFLTLFQALRVQMGVAFTGQIIHTFLSMFTREQLAASILQEGSAGCRVVQKFLKILQVVVQEPGQAFKPFLPSILSLCIEQVYPIVAERSSPDVKAEMFELLYQILHQNWRYFFKNSVLITVQRGASEDTMENEAQFTAAMQAFGQSFLQPDIHIFKQNLSCLESLNSKHKLYHRKLFRTSMLFHFINVLLQVLLHKSHDLLQEEITVAIYNMASVDFDAFYSAFMPEFLNGCQGVDTNQRAVLARNFKLERDLPSFTQSVQRLVNDLRYYRLCNSSLPTGTIKL</sequence>
<keyword evidence="4" id="KW-0813">Transport</keyword>
<dbReference type="GO" id="GO:0005634">
    <property type="term" value="C:nucleus"/>
    <property type="evidence" value="ECO:0007669"/>
    <property type="project" value="UniProtKB-SubCell"/>
</dbReference>
<accession>A0A674PD41</accession>
<evidence type="ECO:0000256" key="7">
    <source>
        <dbReference type="ARBA" id="ARBA00023242"/>
    </source>
</evidence>
<keyword evidence="5" id="KW-0963">Cytoplasm</keyword>
<evidence type="ECO:0000259" key="9">
    <source>
        <dbReference type="SMART" id="SM00913"/>
    </source>
</evidence>
<protein>
    <submittedName>
        <fullName evidence="10">Exportin 6</fullName>
    </submittedName>
</protein>
<evidence type="ECO:0000256" key="4">
    <source>
        <dbReference type="ARBA" id="ARBA00022448"/>
    </source>
</evidence>
<name>A0A674PD41_TAKRU</name>
<gene>
    <name evidence="10" type="primary">xpo6</name>
</gene>
<dbReference type="FunFam" id="1.25.10.10:FF:000147">
    <property type="entry name" value="exportin-6 isoform X2"/>
    <property type="match status" value="1"/>
</dbReference>
<dbReference type="Gene3D" id="1.25.10.10">
    <property type="entry name" value="Leucine-rich Repeat Variant"/>
    <property type="match status" value="1"/>
</dbReference>
<dbReference type="InterPro" id="IPR013598">
    <property type="entry name" value="Exportin-1/Importin-b-like"/>
</dbReference>
<dbReference type="InterPro" id="IPR001494">
    <property type="entry name" value="Importin-beta_N"/>
</dbReference>
<proteinExistence type="inferred from homology"/>
<dbReference type="OMA" id="KITRFNH"/>
<evidence type="ECO:0000256" key="3">
    <source>
        <dbReference type="ARBA" id="ARBA00009466"/>
    </source>
</evidence>
<evidence type="ECO:0000256" key="5">
    <source>
        <dbReference type="ARBA" id="ARBA00022490"/>
    </source>
</evidence>
<dbReference type="GO" id="GO:0006611">
    <property type="term" value="P:protein export from nucleus"/>
    <property type="evidence" value="ECO:0007669"/>
    <property type="project" value="InterPro"/>
</dbReference>
<dbReference type="Pfam" id="PF08389">
    <property type="entry name" value="Xpo1"/>
    <property type="match status" value="1"/>
</dbReference>
<feature type="region of interest" description="Disordered" evidence="8">
    <location>
        <begin position="336"/>
        <end position="359"/>
    </location>
</feature>
<evidence type="ECO:0000256" key="1">
    <source>
        <dbReference type="ARBA" id="ARBA00004123"/>
    </source>
</evidence>
<comment type="subcellular location">
    <subcellularLocation>
        <location evidence="2">Cytoplasm</location>
    </subcellularLocation>
    <subcellularLocation>
        <location evidence="1">Nucleus</location>
    </subcellularLocation>
</comment>
<dbReference type="InterPro" id="IPR016024">
    <property type="entry name" value="ARM-type_fold"/>
</dbReference>
<evidence type="ECO:0000256" key="8">
    <source>
        <dbReference type="SAM" id="MobiDB-lite"/>
    </source>
</evidence>
<dbReference type="AlphaFoldDB" id="A0A674PD41"/>
<comment type="similarity">
    <text evidence="3">Belongs to the exportin family.</text>
</comment>
<keyword evidence="6" id="KW-0653">Protein transport</keyword>
<keyword evidence="7" id="KW-0539">Nucleus</keyword>
<dbReference type="SUPFAM" id="SSF48371">
    <property type="entry name" value="ARM repeat"/>
    <property type="match status" value="1"/>
</dbReference>
<reference evidence="10" key="3">
    <citation type="submission" date="2025-09" db="UniProtKB">
        <authorList>
            <consortium name="Ensembl"/>
        </authorList>
    </citation>
    <scope>IDENTIFICATION</scope>
</reference>
<evidence type="ECO:0000313" key="10">
    <source>
        <dbReference type="Ensembl" id="ENSTRUP00000083575.1"/>
    </source>
</evidence>
<dbReference type="PANTHER" id="PTHR21452">
    <property type="entry name" value="EXPORTIN-6"/>
    <property type="match status" value="1"/>
</dbReference>
<organism evidence="10 11">
    <name type="scientific">Takifugu rubripes</name>
    <name type="common">Japanese pufferfish</name>
    <name type="synonym">Fugu rubripes</name>
    <dbReference type="NCBI Taxonomy" id="31033"/>
    <lineage>
        <taxon>Eukaryota</taxon>
        <taxon>Metazoa</taxon>
        <taxon>Chordata</taxon>
        <taxon>Craniata</taxon>
        <taxon>Vertebrata</taxon>
        <taxon>Euteleostomi</taxon>
        <taxon>Actinopterygii</taxon>
        <taxon>Neopterygii</taxon>
        <taxon>Teleostei</taxon>
        <taxon>Neoteleostei</taxon>
        <taxon>Acanthomorphata</taxon>
        <taxon>Eupercaria</taxon>
        <taxon>Tetraodontiformes</taxon>
        <taxon>Tetradontoidea</taxon>
        <taxon>Tetraodontidae</taxon>
        <taxon>Takifugu</taxon>
    </lineage>
</organism>
<dbReference type="GO" id="GO:0031267">
    <property type="term" value="F:small GTPase binding"/>
    <property type="evidence" value="ECO:0007669"/>
    <property type="project" value="InterPro"/>
</dbReference>
<dbReference type="Pfam" id="PF03810">
    <property type="entry name" value="IBN_N"/>
    <property type="match status" value="1"/>
</dbReference>
<evidence type="ECO:0000256" key="2">
    <source>
        <dbReference type="ARBA" id="ARBA00004496"/>
    </source>
</evidence>
<evidence type="ECO:0000313" key="11">
    <source>
        <dbReference type="Proteomes" id="UP000005226"/>
    </source>
</evidence>